<dbReference type="SUPFAM" id="SSF56266">
    <property type="entry name" value="DmpA/ArgJ-like"/>
    <property type="match status" value="1"/>
</dbReference>
<dbReference type="InterPro" id="IPR005321">
    <property type="entry name" value="Peptidase_S58_DmpA"/>
</dbReference>
<organism evidence="2 3">
    <name type="scientific">Candidatus Kutchimonas denitrificans</name>
    <dbReference type="NCBI Taxonomy" id="3056748"/>
    <lineage>
        <taxon>Bacteria</taxon>
        <taxon>Pseudomonadati</taxon>
        <taxon>Gemmatimonadota</taxon>
        <taxon>Gemmatimonadia</taxon>
        <taxon>Candidatus Palauibacterales</taxon>
        <taxon>Candidatus Palauibacteraceae</taxon>
        <taxon>Candidatus Kutchimonas</taxon>
    </lineage>
</organism>
<proteinExistence type="inferred from homology"/>
<accession>A0AAE4Z8Q3</accession>
<protein>
    <submittedName>
        <fullName evidence="2">P1 family peptidase</fullName>
    </submittedName>
</protein>
<dbReference type="InterPro" id="IPR016117">
    <property type="entry name" value="ArgJ-like_dom_sf"/>
</dbReference>
<reference evidence="2 3" key="1">
    <citation type="submission" date="2020-01" db="EMBL/GenBank/DDBJ databases">
        <title>Genomes assembled from Gulf of Kutch pelagic sediment metagenomes.</title>
        <authorList>
            <person name="Chandrashekar M."/>
            <person name="Mahajan M.S."/>
            <person name="Dave K.J."/>
            <person name="Vatsa P."/>
            <person name="Nathani N.M."/>
        </authorList>
    </citation>
    <scope>NUCLEOTIDE SEQUENCE [LARGE SCALE GENOMIC DNA]</scope>
    <source>
        <strain evidence="2">KS3-K002</strain>
    </source>
</reference>
<dbReference type="CDD" id="cd02253">
    <property type="entry name" value="DmpA"/>
    <property type="match status" value="1"/>
</dbReference>
<dbReference type="Proteomes" id="UP000702544">
    <property type="component" value="Unassembled WGS sequence"/>
</dbReference>
<sequence length="374" mass="39649">MSSEASSQSDRPRARDVGIAPGIFATGTDNAITDLAGVRVGHATVWEGDSVRTGVTVILPHEGDLYHERVPAAIYTVNGFGKLIGVTQVRELGELETPIALTCTLCVWRVADAITGYLLARPGMEEVRSLNPVVGETNDGFLNNIRARPVRREHVRAALESARTGPVAEGAVGAGTGTRAFGWKGGIGTSSRVLPESLGAWTVGVLIQSNFGGILEIAGAPVGRELGRYIFQRHVEPGGAEADPTDPGDGSIMIVVATDAPLGSRNLARLASRAVHGLARTGTPSTNGSGDYVIAFSTAESVRRRPGEREPRRVEELPNDAMSPLFQAVVEATEEAIYNSLFKAVTVTGHRGTVEALPLQQTLEILERHGAIRR</sequence>
<evidence type="ECO:0000256" key="1">
    <source>
        <dbReference type="ARBA" id="ARBA00007068"/>
    </source>
</evidence>
<gene>
    <name evidence="2" type="ORF">GWO12_06320</name>
</gene>
<evidence type="ECO:0000313" key="2">
    <source>
        <dbReference type="EMBL" id="NIR74712.1"/>
    </source>
</evidence>
<dbReference type="PANTHER" id="PTHR36512">
    <property type="entry name" value="D-AMINOPEPTIDASE"/>
    <property type="match status" value="1"/>
</dbReference>
<dbReference type="AlphaFoldDB" id="A0AAE4Z8Q3"/>
<dbReference type="PANTHER" id="PTHR36512:SF3">
    <property type="entry name" value="BLR5678 PROTEIN"/>
    <property type="match status" value="1"/>
</dbReference>
<evidence type="ECO:0000313" key="3">
    <source>
        <dbReference type="Proteomes" id="UP000702544"/>
    </source>
</evidence>
<dbReference type="EMBL" id="JAACAK010000047">
    <property type="protein sequence ID" value="NIR74712.1"/>
    <property type="molecule type" value="Genomic_DNA"/>
</dbReference>
<comment type="caution">
    <text evidence="2">The sequence shown here is derived from an EMBL/GenBank/DDBJ whole genome shotgun (WGS) entry which is preliminary data.</text>
</comment>
<name>A0AAE4Z8Q3_9BACT</name>
<dbReference type="Gene3D" id="3.60.70.12">
    <property type="entry name" value="L-amino peptidase D-ALA esterase/amidase"/>
    <property type="match status" value="1"/>
</dbReference>
<comment type="similarity">
    <text evidence="1">Belongs to the peptidase S58 family.</text>
</comment>
<dbReference type="Pfam" id="PF03576">
    <property type="entry name" value="Peptidase_S58"/>
    <property type="match status" value="1"/>
</dbReference>
<dbReference type="GO" id="GO:0004177">
    <property type="term" value="F:aminopeptidase activity"/>
    <property type="evidence" value="ECO:0007669"/>
    <property type="project" value="TreeGrafter"/>
</dbReference>